<feature type="region of interest" description="Involved in Mg(2+) ion dislocation from EF-Tu" evidence="5">
    <location>
        <begin position="81"/>
        <end position="84"/>
    </location>
</feature>
<dbReference type="RefSeq" id="WP_129254148.1">
    <property type="nucleotide sequence ID" value="NZ_SAXA01000006.1"/>
</dbReference>
<dbReference type="InterPro" id="IPR001816">
    <property type="entry name" value="Transl_elong_EFTs/EF1B"/>
</dbReference>
<dbReference type="Pfam" id="PF00889">
    <property type="entry name" value="EF_TS"/>
    <property type="match status" value="1"/>
</dbReference>
<dbReference type="HAMAP" id="MF_00050">
    <property type="entry name" value="EF_Ts"/>
    <property type="match status" value="1"/>
</dbReference>
<dbReference type="FunFam" id="1.10.8.10:FF:000001">
    <property type="entry name" value="Elongation factor Ts"/>
    <property type="match status" value="1"/>
</dbReference>
<dbReference type="NCBIfam" id="TIGR00116">
    <property type="entry name" value="tsf"/>
    <property type="match status" value="1"/>
</dbReference>
<keyword evidence="8" id="KW-1185">Reference proteome</keyword>
<comment type="similarity">
    <text evidence="1 5">Belongs to the EF-Ts family.</text>
</comment>
<sequence length="274" mass="29776">MSIKAADVAKLRKATGAGMMDCKKALVETDGDFDKAVEEIRKKGMAIANKRADREATEGVVLAKVSEDKKSGAMITLNCETDFVAKNDSFVEFAGKILDVAIANKPADLEALKAMELDGRKIEELVTEQTGVIGEKIDLSFFDKVEAESTVAYIHAGNKLATLIGFNKDVDAQMGRDVAMQAAAMAPVAIDKDGVSEDIVAKELEIAKEKARLEGKPEQMLDKIAQGRLGKFFKESTLLNQDFVKDGKMNVKQYLATADKDLTVTAMMRFTLNA</sequence>
<dbReference type="Proteomes" id="UP000289703">
    <property type="component" value="Unassembled WGS sequence"/>
</dbReference>
<dbReference type="Gene3D" id="1.10.8.10">
    <property type="entry name" value="DNA helicase RuvA subunit, C-terminal domain"/>
    <property type="match status" value="1"/>
</dbReference>
<accession>A0A4Q1JLL9</accession>
<dbReference type="InterPro" id="IPR018101">
    <property type="entry name" value="Transl_elong_Ts_CS"/>
</dbReference>
<dbReference type="GO" id="GO:0003746">
    <property type="term" value="F:translation elongation factor activity"/>
    <property type="evidence" value="ECO:0007669"/>
    <property type="project" value="UniProtKB-UniRule"/>
</dbReference>
<protein>
    <recommendedName>
        <fullName evidence="2 5">Elongation factor Ts</fullName>
        <shortName evidence="5">EF-Ts</shortName>
    </recommendedName>
</protein>
<comment type="caution">
    <text evidence="7">The sequence shown here is derived from an EMBL/GenBank/DDBJ whole genome shotgun (WGS) entry which is preliminary data.</text>
</comment>
<dbReference type="OrthoDB" id="9808348at2"/>
<dbReference type="EMBL" id="SAXA01000006">
    <property type="protein sequence ID" value="RXQ94990.1"/>
    <property type="molecule type" value="Genomic_DNA"/>
</dbReference>
<dbReference type="Gene3D" id="1.10.286.20">
    <property type="match status" value="1"/>
</dbReference>
<evidence type="ECO:0000259" key="6">
    <source>
        <dbReference type="Pfam" id="PF00889"/>
    </source>
</evidence>
<evidence type="ECO:0000256" key="1">
    <source>
        <dbReference type="ARBA" id="ARBA00005532"/>
    </source>
</evidence>
<organism evidence="7 8">
    <name type="scientific">Ancylomarina salipaludis</name>
    <dbReference type="NCBI Taxonomy" id="2501299"/>
    <lineage>
        <taxon>Bacteria</taxon>
        <taxon>Pseudomonadati</taxon>
        <taxon>Bacteroidota</taxon>
        <taxon>Bacteroidia</taxon>
        <taxon>Marinilabiliales</taxon>
        <taxon>Marinifilaceae</taxon>
        <taxon>Ancylomarina</taxon>
    </lineage>
</organism>
<keyword evidence="3 5" id="KW-0251">Elongation factor</keyword>
<comment type="subcellular location">
    <subcellularLocation>
        <location evidence="5">Cytoplasm</location>
    </subcellularLocation>
</comment>
<keyword evidence="5" id="KW-0963">Cytoplasm</keyword>
<dbReference type="SUPFAM" id="SSF54713">
    <property type="entry name" value="Elongation factor Ts (EF-Ts), dimerisation domain"/>
    <property type="match status" value="1"/>
</dbReference>
<dbReference type="InterPro" id="IPR036402">
    <property type="entry name" value="EF-Ts_dimer_sf"/>
</dbReference>
<dbReference type="Gene3D" id="3.30.479.20">
    <property type="entry name" value="Elongation factor Ts, dimerisation domain"/>
    <property type="match status" value="2"/>
</dbReference>
<dbReference type="PANTHER" id="PTHR11741:SF0">
    <property type="entry name" value="ELONGATION FACTOR TS, MITOCHONDRIAL"/>
    <property type="match status" value="1"/>
</dbReference>
<dbReference type="FunFam" id="1.10.286.20:FF:000001">
    <property type="entry name" value="Elongation factor Ts"/>
    <property type="match status" value="1"/>
</dbReference>
<reference evidence="7 8" key="1">
    <citation type="submission" date="2019-01" db="EMBL/GenBank/DDBJ databases">
        <title>Ancylomarina salipaludis sp. nov., isolated from a salt marsh.</title>
        <authorList>
            <person name="Yoon J.-H."/>
        </authorList>
    </citation>
    <scope>NUCLEOTIDE SEQUENCE [LARGE SCALE GENOMIC DNA]</scope>
    <source>
        <strain evidence="7 8">SHSM-M15</strain>
    </source>
</reference>
<dbReference type="InterPro" id="IPR009060">
    <property type="entry name" value="UBA-like_sf"/>
</dbReference>
<dbReference type="InterPro" id="IPR014039">
    <property type="entry name" value="Transl_elong_EFTs/EF1B_dimer"/>
</dbReference>
<dbReference type="PANTHER" id="PTHR11741">
    <property type="entry name" value="ELONGATION FACTOR TS"/>
    <property type="match status" value="1"/>
</dbReference>
<evidence type="ECO:0000256" key="2">
    <source>
        <dbReference type="ARBA" id="ARBA00016956"/>
    </source>
</evidence>
<evidence type="ECO:0000256" key="4">
    <source>
        <dbReference type="ARBA" id="ARBA00022917"/>
    </source>
</evidence>
<dbReference type="PROSITE" id="PS01126">
    <property type="entry name" value="EF_TS_1"/>
    <property type="match status" value="1"/>
</dbReference>
<feature type="domain" description="Translation elongation factor EFTs/EF1B dimerisation" evidence="6">
    <location>
        <begin position="72"/>
        <end position="272"/>
    </location>
</feature>
<dbReference type="SUPFAM" id="SSF46934">
    <property type="entry name" value="UBA-like"/>
    <property type="match status" value="1"/>
</dbReference>
<evidence type="ECO:0000256" key="3">
    <source>
        <dbReference type="ARBA" id="ARBA00022768"/>
    </source>
</evidence>
<keyword evidence="4 5" id="KW-0648">Protein biosynthesis</keyword>
<comment type="function">
    <text evidence="5">Associates with the EF-Tu.GDP complex and induces the exchange of GDP to GTP. It remains bound to the aminoacyl-tRNA.EF-Tu.GTP complex up to the GTP hydrolysis stage on the ribosome.</text>
</comment>
<gene>
    <name evidence="5" type="primary">tsf</name>
    <name evidence="7" type="ORF">EO244_08025</name>
</gene>
<dbReference type="CDD" id="cd14275">
    <property type="entry name" value="UBA_EF-Ts"/>
    <property type="match status" value="1"/>
</dbReference>
<evidence type="ECO:0000256" key="5">
    <source>
        <dbReference type="HAMAP-Rule" id="MF_00050"/>
    </source>
</evidence>
<dbReference type="GO" id="GO:0005737">
    <property type="term" value="C:cytoplasm"/>
    <property type="evidence" value="ECO:0007669"/>
    <property type="project" value="UniProtKB-SubCell"/>
</dbReference>
<evidence type="ECO:0000313" key="7">
    <source>
        <dbReference type="EMBL" id="RXQ94990.1"/>
    </source>
</evidence>
<dbReference type="AlphaFoldDB" id="A0A4Q1JLL9"/>
<proteinExistence type="inferred from homology"/>
<name>A0A4Q1JLL9_9BACT</name>
<evidence type="ECO:0000313" key="8">
    <source>
        <dbReference type="Proteomes" id="UP000289703"/>
    </source>
</evidence>